<feature type="signal peptide" evidence="1">
    <location>
        <begin position="1"/>
        <end position="23"/>
    </location>
</feature>
<reference evidence="2 3" key="1">
    <citation type="submission" date="2024-01" db="EMBL/GenBank/DDBJ databases">
        <title>The genomes of 5 underutilized Papilionoideae crops provide insights into root nodulation and disease resistance.</title>
        <authorList>
            <person name="Yuan L."/>
        </authorList>
    </citation>
    <scope>NUCLEOTIDE SEQUENCE [LARGE SCALE GENOMIC DNA]</scope>
    <source>
        <strain evidence="2">LY-2023</strain>
        <tissue evidence="2">Leaf</tissue>
    </source>
</reference>
<gene>
    <name evidence="2" type="ORF">RJT34_22608</name>
</gene>
<accession>A0AAN9FT74</accession>
<dbReference type="Proteomes" id="UP001359559">
    <property type="component" value="Unassembled WGS sequence"/>
</dbReference>
<comment type="caution">
    <text evidence="2">The sequence shown here is derived from an EMBL/GenBank/DDBJ whole genome shotgun (WGS) entry which is preliminary data.</text>
</comment>
<keyword evidence="3" id="KW-1185">Reference proteome</keyword>
<keyword evidence="1" id="KW-0732">Signal</keyword>
<feature type="chain" id="PRO_5042893850" description="Secreted protein" evidence="1">
    <location>
        <begin position="24"/>
        <end position="106"/>
    </location>
</feature>
<dbReference type="EMBL" id="JAYKXN010000006">
    <property type="protein sequence ID" value="KAK7277593.1"/>
    <property type="molecule type" value="Genomic_DNA"/>
</dbReference>
<evidence type="ECO:0000313" key="2">
    <source>
        <dbReference type="EMBL" id="KAK7277593.1"/>
    </source>
</evidence>
<evidence type="ECO:0008006" key="4">
    <source>
        <dbReference type="Google" id="ProtNLM"/>
    </source>
</evidence>
<proteinExistence type="predicted"/>
<evidence type="ECO:0000256" key="1">
    <source>
        <dbReference type="SAM" id="SignalP"/>
    </source>
</evidence>
<evidence type="ECO:0000313" key="3">
    <source>
        <dbReference type="Proteomes" id="UP001359559"/>
    </source>
</evidence>
<organism evidence="2 3">
    <name type="scientific">Clitoria ternatea</name>
    <name type="common">Butterfly pea</name>
    <dbReference type="NCBI Taxonomy" id="43366"/>
    <lineage>
        <taxon>Eukaryota</taxon>
        <taxon>Viridiplantae</taxon>
        <taxon>Streptophyta</taxon>
        <taxon>Embryophyta</taxon>
        <taxon>Tracheophyta</taxon>
        <taxon>Spermatophyta</taxon>
        <taxon>Magnoliopsida</taxon>
        <taxon>eudicotyledons</taxon>
        <taxon>Gunneridae</taxon>
        <taxon>Pentapetalae</taxon>
        <taxon>rosids</taxon>
        <taxon>fabids</taxon>
        <taxon>Fabales</taxon>
        <taxon>Fabaceae</taxon>
        <taxon>Papilionoideae</taxon>
        <taxon>50 kb inversion clade</taxon>
        <taxon>NPAAA clade</taxon>
        <taxon>indigoferoid/millettioid clade</taxon>
        <taxon>Phaseoleae</taxon>
        <taxon>Clitoria</taxon>
    </lineage>
</organism>
<sequence length="106" mass="11558">MNRSENLYLLAGVAMAWWHGCNGDICDGNNESLDGEYMIRASKITGKAEEEGRLCLHNRGQVPRPDHGVFNITSTTKSFPPHLGYGIVLFVSCSHGKPSLPGCIVL</sequence>
<dbReference type="AlphaFoldDB" id="A0AAN9FT74"/>
<name>A0AAN9FT74_CLITE</name>
<protein>
    <recommendedName>
        <fullName evidence="4">Secreted protein</fullName>
    </recommendedName>
</protein>